<keyword evidence="6 7" id="KW-0482">Metalloprotease</keyword>
<evidence type="ECO:0000256" key="1">
    <source>
        <dbReference type="ARBA" id="ARBA00006040"/>
    </source>
</evidence>
<evidence type="ECO:0000313" key="9">
    <source>
        <dbReference type="EMBL" id="MBO8472673.1"/>
    </source>
</evidence>
<dbReference type="CDD" id="cd06456">
    <property type="entry name" value="M3A_DCP"/>
    <property type="match status" value="1"/>
</dbReference>
<dbReference type="SUPFAM" id="SSF55486">
    <property type="entry name" value="Metalloproteases ('zincins'), catalytic domain"/>
    <property type="match status" value="1"/>
</dbReference>
<comment type="similarity">
    <text evidence="1 7">Belongs to the peptidase M3 family.</text>
</comment>
<dbReference type="FunFam" id="3.40.390.10:FF:000009">
    <property type="entry name" value="Oligopeptidase A"/>
    <property type="match status" value="1"/>
</dbReference>
<dbReference type="InterPro" id="IPR001567">
    <property type="entry name" value="Pept_M3A_M3B_dom"/>
</dbReference>
<evidence type="ECO:0000256" key="4">
    <source>
        <dbReference type="ARBA" id="ARBA00022801"/>
    </source>
</evidence>
<reference evidence="9" key="1">
    <citation type="submission" date="2020-10" db="EMBL/GenBank/DDBJ databases">
        <authorList>
            <person name="Gilroy R."/>
        </authorList>
    </citation>
    <scope>NUCLEOTIDE SEQUENCE</scope>
    <source>
        <strain evidence="9">B1-8020</strain>
    </source>
</reference>
<dbReference type="GO" id="GO:0005829">
    <property type="term" value="C:cytosol"/>
    <property type="evidence" value="ECO:0007669"/>
    <property type="project" value="TreeGrafter"/>
</dbReference>
<evidence type="ECO:0000256" key="6">
    <source>
        <dbReference type="ARBA" id="ARBA00023049"/>
    </source>
</evidence>
<name>A0A9D9IH93_9BACT</name>
<dbReference type="GO" id="GO:0004180">
    <property type="term" value="F:carboxypeptidase activity"/>
    <property type="evidence" value="ECO:0007669"/>
    <property type="project" value="TreeGrafter"/>
</dbReference>
<dbReference type="AlphaFoldDB" id="A0A9D9IH93"/>
<dbReference type="EMBL" id="JADIMA010000034">
    <property type="protein sequence ID" value="MBO8472673.1"/>
    <property type="molecule type" value="Genomic_DNA"/>
</dbReference>
<dbReference type="Gene3D" id="1.10.1370.40">
    <property type="match status" value="1"/>
</dbReference>
<dbReference type="GO" id="GO:0006508">
    <property type="term" value="P:proteolysis"/>
    <property type="evidence" value="ECO:0007669"/>
    <property type="project" value="UniProtKB-KW"/>
</dbReference>
<comment type="caution">
    <text evidence="9">The sequence shown here is derived from an EMBL/GenBank/DDBJ whole genome shotgun (WGS) entry which is preliminary data.</text>
</comment>
<dbReference type="InterPro" id="IPR024077">
    <property type="entry name" value="Neurolysin/TOP_dom2"/>
</dbReference>
<dbReference type="InterPro" id="IPR024079">
    <property type="entry name" value="MetalloPept_cat_dom_sf"/>
</dbReference>
<dbReference type="InterPro" id="IPR045090">
    <property type="entry name" value="Pept_M3A_M3B"/>
</dbReference>
<keyword evidence="5 7" id="KW-0862">Zinc</keyword>
<dbReference type="GO" id="GO:0046872">
    <property type="term" value="F:metal ion binding"/>
    <property type="evidence" value="ECO:0007669"/>
    <property type="project" value="UniProtKB-UniRule"/>
</dbReference>
<feature type="domain" description="Peptidase M3A/M3B catalytic" evidence="8">
    <location>
        <begin position="234"/>
        <end position="677"/>
    </location>
</feature>
<dbReference type="Gene3D" id="3.40.390.10">
    <property type="entry name" value="Collagenase (Catalytic Domain)"/>
    <property type="match status" value="1"/>
</dbReference>
<dbReference type="Proteomes" id="UP000823604">
    <property type="component" value="Unassembled WGS sequence"/>
</dbReference>
<gene>
    <name evidence="9" type="ORF">IAB81_03485</name>
</gene>
<keyword evidence="4 7" id="KW-0378">Hydrolase</keyword>
<reference evidence="9" key="2">
    <citation type="journal article" date="2021" name="PeerJ">
        <title>Extensive microbial diversity within the chicken gut microbiome revealed by metagenomics and culture.</title>
        <authorList>
            <person name="Gilroy R."/>
            <person name="Ravi A."/>
            <person name="Getino M."/>
            <person name="Pursley I."/>
            <person name="Horton D.L."/>
            <person name="Alikhan N.F."/>
            <person name="Baker D."/>
            <person name="Gharbi K."/>
            <person name="Hall N."/>
            <person name="Watson M."/>
            <person name="Adriaenssens E.M."/>
            <person name="Foster-Nyarko E."/>
            <person name="Jarju S."/>
            <person name="Secka A."/>
            <person name="Antonio M."/>
            <person name="Oren A."/>
            <person name="Chaudhuri R.R."/>
            <person name="La Ragione R."/>
            <person name="Hildebrand F."/>
            <person name="Pallen M.J."/>
        </authorList>
    </citation>
    <scope>NUCLEOTIDE SEQUENCE</scope>
    <source>
        <strain evidence="9">B1-8020</strain>
    </source>
</reference>
<comment type="cofactor">
    <cofactor evidence="7">
        <name>Zn(2+)</name>
        <dbReference type="ChEBI" id="CHEBI:29105"/>
    </cofactor>
    <text evidence="7">Binds 1 zinc ion.</text>
</comment>
<evidence type="ECO:0000259" key="8">
    <source>
        <dbReference type="Pfam" id="PF01432"/>
    </source>
</evidence>
<keyword evidence="3 7" id="KW-0479">Metal-binding</keyword>
<keyword evidence="2 7" id="KW-0645">Protease</keyword>
<dbReference type="Pfam" id="PF01432">
    <property type="entry name" value="Peptidase_M3"/>
    <property type="match status" value="1"/>
</dbReference>
<dbReference type="GO" id="GO:0004222">
    <property type="term" value="F:metalloendopeptidase activity"/>
    <property type="evidence" value="ECO:0007669"/>
    <property type="project" value="InterPro"/>
</dbReference>
<accession>A0A9D9IH93</accession>
<sequence length="680" mass="76901">MMDLKDNPLLADSSLQYGAPRFDMIREEHYLPAFSEAVAIAKKEIDAIVANPDKPDFENTVVALDASGKLLDRVAGIFYNMNSACTSPGIREIAEKVSPMLTEYSLYVSLNRILFEKVKAVYDGRDTAGLTAEQSMLLKKTYDSFVRNGAGLPDDDKEAFGKMSEELSLAQLGFEKNLLDATNDYVLHLTDESDLAGLPEYVRTAASEEAAARQMDGWVFTLSRTSMGPFLRFSGNRNLRRRIWMAGNTRALGGRFDNCPVLKKIVELKTSIAAMLGYGTYADYVLEERMAGSKEKVNAFLDNLLKRTLPFARKDVEEVSSFAVSCGFEDPMMPWDFAYWSEKYRESRFSLKEEELKPYFELGTVVKAAFDLAGRLYGLTFEERKDLPVYHEDVRVYDVKDSSGKHMALLYMDFFPRSNKNSGAWMNPFEGQYVLDGEDHRPMISIVTNFTKPSSDTPSLLTHDEVTTLLHEFGHSLHETLSECNYASVSGTNVPWDFVEFPSQIMENWAFEPEFLSLFAKHYQTGETIPDELLARLVEARNFQAGYLQLRQLQFGILDMAWYSSAERNDKDVVDFEKNVLEGISVLPQIAGTAFSPSFSHIFNGGYSAGYYSYKWAEVLEADAFSLFEEKGVFNREVAASLRREILSKGGTEDAAEMYRRFRGRDPEPDALMRKLGLVQ</sequence>
<dbReference type="Gene3D" id="1.10.1370.10">
    <property type="entry name" value="Neurolysin, domain 3"/>
    <property type="match status" value="1"/>
</dbReference>
<evidence type="ECO:0000256" key="3">
    <source>
        <dbReference type="ARBA" id="ARBA00022723"/>
    </source>
</evidence>
<dbReference type="PANTHER" id="PTHR43660:SF1">
    <property type="entry name" value="DIPEPTIDYL CARBOXYPEPTIDASE"/>
    <property type="match status" value="1"/>
</dbReference>
<protein>
    <submittedName>
        <fullName evidence="9">M3 family metallopeptidase</fullName>
    </submittedName>
</protein>
<evidence type="ECO:0000256" key="5">
    <source>
        <dbReference type="ARBA" id="ARBA00022833"/>
    </source>
</evidence>
<organism evidence="9 10">
    <name type="scientific">Candidatus Merdivivens pullicola</name>
    <dbReference type="NCBI Taxonomy" id="2840872"/>
    <lineage>
        <taxon>Bacteria</taxon>
        <taxon>Pseudomonadati</taxon>
        <taxon>Bacteroidota</taxon>
        <taxon>Bacteroidia</taxon>
        <taxon>Bacteroidales</taxon>
        <taxon>Muribaculaceae</taxon>
        <taxon>Muribaculaceae incertae sedis</taxon>
        <taxon>Candidatus Merdivivens</taxon>
    </lineage>
</organism>
<evidence type="ECO:0000256" key="7">
    <source>
        <dbReference type="RuleBase" id="RU003435"/>
    </source>
</evidence>
<evidence type="ECO:0000313" key="10">
    <source>
        <dbReference type="Proteomes" id="UP000823604"/>
    </source>
</evidence>
<dbReference type="InterPro" id="IPR034005">
    <property type="entry name" value="M3A_DCP"/>
</dbReference>
<evidence type="ECO:0000256" key="2">
    <source>
        <dbReference type="ARBA" id="ARBA00022670"/>
    </source>
</evidence>
<dbReference type="PANTHER" id="PTHR43660">
    <property type="entry name" value="DIPEPTIDYL CARBOXYPEPTIDASE"/>
    <property type="match status" value="1"/>
</dbReference>
<proteinExistence type="inferred from homology"/>